<dbReference type="Gene3D" id="1.10.357.10">
    <property type="entry name" value="Tetracycline Repressor, domain 2"/>
    <property type="match status" value="1"/>
</dbReference>
<dbReference type="GO" id="GO:0045892">
    <property type="term" value="P:negative regulation of DNA-templated transcription"/>
    <property type="evidence" value="ECO:0007669"/>
    <property type="project" value="UniProtKB-ARBA"/>
</dbReference>
<organism evidence="7">
    <name type="scientific">Mycobacterium riyadhense</name>
    <dbReference type="NCBI Taxonomy" id="486698"/>
    <lineage>
        <taxon>Bacteria</taxon>
        <taxon>Bacillati</taxon>
        <taxon>Actinomycetota</taxon>
        <taxon>Actinomycetes</taxon>
        <taxon>Mycobacteriales</taxon>
        <taxon>Mycobacteriaceae</taxon>
        <taxon>Mycobacterium</taxon>
    </lineage>
</organism>
<dbReference type="EMBL" id="LR589098">
    <property type="protein sequence ID" value="VTP00023.1"/>
    <property type="molecule type" value="Genomic_DNA"/>
</dbReference>
<dbReference type="PANTHER" id="PTHR30055">
    <property type="entry name" value="HTH-TYPE TRANSCRIPTIONAL REGULATOR RUTR"/>
    <property type="match status" value="1"/>
</dbReference>
<protein>
    <submittedName>
        <fullName evidence="7">Transcriptional regulator BetI</fullName>
    </submittedName>
</protein>
<feature type="domain" description="HTH tetR-type" evidence="6">
    <location>
        <begin position="9"/>
        <end position="69"/>
    </location>
</feature>
<accession>A0A653ERS1</accession>
<dbReference type="InterPro" id="IPR001647">
    <property type="entry name" value="HTH_TetR"/>
</dbReference>
<dbReference type="GO" id="GO:0003700">
    <property type="term" value="F:DNA-binding transcription factor activity"/>
    <property type="evidence" value="ECO:0007669"/>
    <property type="project" value="TreeGrafter"/>
</dbReference>
<name>A0A653ERS1_9MYCO</name>
<dbReference type="AlphaFoldDB" id="A0A653ERS1"/>
<dbReference type="SUPFAM" id="SSF46689">
    <property type="entry name" value="Homeodomain-like"/>
    <property type="match status" value="1"/>
</dbReference>
<sequence>MTEPLGRSARKRMTILSAGRELFLGNGYQGTSVDAIAASAEVSKQTVYKHFGDKHELLMAIVNEALETTVSAFVARASMLAETTDLEKDLIALAGDYLRAVLQEPVVQLRRLVVGEANRLPDLAALYYDRAPSRMLSAFADCFARLNQRGLLEVREPDTAAEHFAFLVVGRCIDQALFYGGPRVESAIDVDRHSQSAVRVFLAGYRPAGKARRR</sequence>
<evidence type="ECO:0000256" key="3">
    <source>
        <dbReference type="ARBA" id="ARBA00023125"/>
    </source>
</evidence>
<dbReference type="InterPro" id="IPR050109">
    <property type="entry name" value="HTH-type_TetR-like_transc_reg"/>
</dbReference>
<dbReference type="FunFam" id="1.10.10.60:FF:000141">
    <property type="entry name" value="TetR family transcriptional regulator"/>
    <property type="match status" value="1"/>
</dbReference>
<dbReference type="PROSITE" id="PS50977">
    <property type="entry name" value="HTH_TETR_2"/>
    <property type="match status" value="1"/>
</dbReference>
<evidence type="ECO:0000256" key="5">
    <source>
        <dbReference type="PROSITE-ProRule" id="PRU00335"/>
    </source>
</evidence>
<dbReference type="InterPro" id="IPR036271">
    <property type="entry name" value="Tet_transcr_reg_TetR-rel_C_sf"/>
</dbReference>
<keyword evidence="2" id="KW-0805">Transcription regulation</keyword>
<reference evidence="7" key="1">
    <citation type="submission" date="2019-05" db="EMBL/GenBank/DDBJ databases">
        <authorList>
            <person name="Naeem R."/>
            <person name="Antony C."/>
            <person name="Guan Q."/>
        </authorList>
    </citation>
    <scope>NUCLEOTIDE SEQUENCE</scope>
    <source>
        <strain evidence="7">2</strain>
    </source>
</reference>
<dbReference type="Pfam" id="PF14246">
    <property type="entry name" value="TetR_C_7"/>
    <property type="match status" value="1"/>
</dbReference>
<dbReference type="SUPFAM" id="SSF48498">
    <property type="entry name" value="Tetracyclin repressor-like, C-terminal domain"/>
    <property type="match status" value="1"/>
</dbReference>
<dbReference type="RefSeq" id="WP_204079061.1">
    <property type="nucleotide sequence ID" value="NZ_CAJMWI010000001.1"/>
</dbReference>
<evidence type="ECO:0000259" key="6">
    <source>
        <dbReference type="PROSITE" id="PS50977"/>
    </source>
</evidence>
<evidence type="ECO:0000256" key="1">
    <source>
        <dbReference type="ARBA" id="ARBA00011738"/>
    </source>
</evidence>
<dbReference type="Pfam" id="PF00440">
    <property type="entry name" value="TetR_N"/>
    <property type="match status" value="1"/>
</dbReference>
<evidence type="ECO:0000256" key="2">
    <source>
        <dbReference type="ARBA" id="ARBA00023015"/>
    </source>
</evidence>
<keyword evidence="4" id="KW-0804">Transcription</keyword>
<keyword evidence="3 5" id="KW-0238">DNA-binding</keyword>
<dbReference type="PANTHER" id="PTHR30055:SF146">
    <property type="entry name" value="HTH-TYPE TRANSCRIPTIONAL DUAL REGULATOR CECR"/>
    <property type="match status" value="1"/>
</dbReference>
<proteinExistence type="predicted"/>
<gene>
    <name evidence="7" type="ORF">BIN_B_03289</name>
</gene>
<dbReference type="InterPro" id="IPR039536">
    <property type="entry name" value="TetR_C_Proteobacteria"/>
</dbReference>
<dbReference type="InterPro" id="IPR009057">
    <property type="entry name" value="Homeodomain-like_sf"/>
</dbReference>
<dbReference type="PRINTS" id="PR00455">
    <property type="entry name" value="HTHTETR"/>
</dbReference>
<feature type="DNA-binding region" description="H-T-H motif" evidence="5">
    <location>
        <begin position="32"/>
        <end position="51"/>
    </location>
</feature>
<dbReference type="GO" id="GO:0000976">
    <property type="term" value="F:transcription cis-regulatory region binding"/>
    <property type="evidence" value="ECO:0007669"/>
    <property type="project" value="TreeGrafter"/>
</dbReference>
<comment type="subunit">
    <text evidence="1">Homodimer.</text>
</comment>
<evidence type="ECO:0000313" key="7">
    <source>
        <dbReference type="EMBL" id="VTP00023.1"/>
    </source>
</evidence>
<evidence type="ECO:0000256" key="4">
    <source>
        <dbReference type="ARBA" id="ARBA00023163"/>
    </source>
</evidence>